<keyword evidence="11" id="KW-1185">Reference proteome</keyword>
<dbReference type="Pfam" id="PF01435">
    <property type="entry name" value="Peptidase_M48"/>
    <property type="match status" value="1"/>
</dbReference>
<keyword evidence="3 7" id="KW-0378">Hydrolase</keyword>
<comment type="catalytic activity">
    <reaction evidence="6 7">
        <text>Hydrolyzes the peptide bond -P2-(S-farnesyl or geranylgeranyl)C-P1'-P2'-P3'-COOH where P1' and P2' are amino acids with aliphatic side chains and P3' is any C-terminal residue.</text>
        <dbReference type="EC" id="3.4.24.84"/>
    </reaction>
</comment>
<keyword evidence="1 7" id="KW-0645">Protease</keyword>
<comment type="subcellular location">
    <subcellularLocation>
        <location evidence="7">Endoplasmic reticulum membrane</location>
        <topology evidence="7">Multi-pass membrane protein</topology>
    </subcellularLocation>
</comment>
<comment type="function">
    <text evidence="7">Proteolytically removes the C-terminal three residues of farnesylated proteins.</text>
</comment>
<feature type="domain" description="Peptidase M48" evidence="8">
    <location>
        <begin position="229"/>
        <end position="452"/>
    </location>
</feature>
<dbReference type="EMBL" id="JBEVYD010000011">
    <property type="protein sequence ID" value="KAL3229763.1"/>
    <property type="molecule type" value="Genomic_DNA"/>
</dbReference>
<evidence type="ECO:0000256" key="6">
    <source>
        <dbReference type="ARBA" id="ARBA00044456"/>
    </source>
</evidence>
<evidence type="ECO:0000313" key="11">
    <source>
        <dbReference type="Proteomes" id="UP001623330"/>
    </source>
</evidence>
<evidence type="ECO:0000259" key="8">
    <source>
        <dbReference type="Pfam" id="PF01435"/>
    </source>
</evidence>
<dbReference type="Pfam" id="PF16491">
    <property type="entry name" value="Peptidase_M48_N"/>
    <property type="match status" value="1"/>
</dbReference>
<keyword evidence="4 7" id="KW-0862">Zinc</keyword>
<dbReference type="Proteomes" id="UP001623330">
    <property type="component" value="Unassembled WGS sequence"/>
</dbReference>
<keyword evidence="7" id="KW-0472">Membrane</keyword>
<keyword evidence="2 7" id="KW-0479">Metal-binding</keyword>
<gene>
    <name evidence="10" type="ORF">RNJ44_01899</name>
</gene>
<evidence type="ECO:0000256" key="5">
    <source>
        <dbReference type="ARBA" id="ARBA00023049"/>
    </source>
</evidence>
<dbReference type="InterPro" id="IPR001915">
    <property type="entry name" value="Peptidase_M48"/>
</dbReference>
<evidence type="ECO:0000256" key="2">
    <source>
        <dbReference type="ARBA" id="ARBA00022723"/>
    </source>
</evidence>
<keyword evidence="7" id="KW-0256">Endoplasmic reticulum</keyword>
<feature type="domain" description="CAAX prenyl protease 1 N-terminal" evidence="9">
    <location>
        <begin position="40"/>
        <end position="226"/>
    </location>
</feature>
<keyword evidence="7" id="KW-1133">Transmembrane helix</keyword>
<dbReference type="EC" id="3.4.24.84" evidence="7"/>
<dbReference type="GO" id="GO:0006508">
    <property type="term" value="P:proteolysis"/>
    <property type="evidence" value="ECO:0007669"/>
    <property type="project" value="UniProtKB-KW"/>
</dbReference>
<reference evidence="10 11" key="1">
    <citation type="submission" date="2024-05" db="EMBL/GenBank/DDBJ databases">
        <title>Long read based assembly of the Candida bracarensis genome reveals expanded adhesin content.</title>
        <authorList>
            <person name="Marcet-Houben M."/>
            <person name="Ksiezopolska E."/>
            <person name="Gabaldon T."/>
        </authorList>
    </citation>
    <scope>NUCLEOTIDE SEQUENCE [LARGE SCALE GENOMIC DNA]</scope>
    <source>
        <strain evidence="10 11">CBM6</strain>
    </source>
</reference>
<dbReference type="GO" id="GO:0008233">
    <property type="term" value="F:peptidase activity"/>
    <property type="evidence" value="ECO:0007669"/>
    <property type="project" value="UniProtKB-KW"/>
</dbReference>
<feature type="transmembrane region" description="Helical" evidence="7">
    <location>
        <begin position="124"/>
        <end position="144"/>
    </location>
</feature>
<name>A0ABR4NP31_9SACH</name>
<dbReference type="CDD" id="cd07343">
    <property type="entry name" value="M48A_Zmpste24p_like"/>
    <property type="match status" value="1"/>
</dbReference>
<dbReference type="InterPro" id="IPR032456">
    <property type="entry name" value="Peptidase_M48_N"/>
</dbReference>
<organism evidence="10 11">
    <name type="scientific">Nakaseomyces bracarensis</name>
    <dbReference type="NCBI Taxonomy" id="273131"/>
    <lineage>
        <taxon>Eukaryota</taxon>
        <taxon>Fungi</taxon>
        <taxon>Dikarya</taxon>
        <taxon>Ascomycota</taxon>
        <taxon>Saccharomycotina</taxon>
        <taxon>Saccharomycetes</taxon>
        <taxon>Saccharomycetales</taxon>
        <taxon>Saccharomycetaceae</taxon>
        <taxon>Nakaseomyces</taxon>
    </lineage>
</organism>
<feature type="transmembrane region" description="Helical" evidence="7">
    <location>
        <begin position="20"/>
        <end position="38"/>
    </location>
</feature>
<sequence>MSVFEYLQHAVDSPNIPWKGIITGFCVGQFAFESYLTYRQYKVLQRNTLPPVLENEIDKETFEKSQAYSKAKAKFSIFTDLFNLVQNLAFIKYDMLPRIWHDGIKLSNCILPVKYQAVSTIAQSLWFLAVLSNLSTIISIPISYYRHFVLEEKFGFNKLTVKLWITDMVKSTVLSAVFGIPILYGFLKIFEKFETNFLWYICLFVFVVQILAITIIPVFIMPLFNTFTPLDDGELKTSIENLARKIGFPLDKIFVVDGSKRSSHSNAYFTGLPFTNKRIVLFDTLVNESSVDEITAVLAHEIGHWKKNHIVNMLLISQIHIFAIFSLFTSVYRNVSFYNTFGFNVGLSEALNIVAGPTTVFTSDFPIIIGFMLFNDLLAPSECIMQFVMSLVSRTHEYQADAYAKALGYTQDLGRALINLQVKNLSTMDVDPLYSSYHYSHPTLAERLTAIKFVNEKKKE</sequence>
<keyword evidence="7" id="KW-0812">Transmembrane</keyword>
<comment type="cofactor">
    <cofactor evidence="7">
        <name>Zn(2+)</name>
        <dbReference type="ChEBI" id="CHEBI:29105"/>
    </cofactor>
    <text evidence="7">Binds 1 zinc ion per subunit.</text>
</comment>
<evidence type="ECO:0000256" key="7">
    <source>
        <dbReference type="RuleBase" id="RU366005"/>
    </source>
</evidence>
<evidence type="ECO:0000256" key="1">
    <source>
        <dbReference type="ARBA" id="ARBA00022670"/>
    </source>
</evidence>
<dbReference type="PANTHER" id="PTHR10120">
    <property type="entry name" value="CAAX PRENYL PROTEASE 1"/>
    <property type="match status" value="1"/>
</dbReference>
<feature type="transmembrane region" description="Helical" evidence="7">
    <location>
        <begin position="310"/>
        <end position="332"/>
    </location>
</feature>
<evidence type="ECO:0000256" key="4">
    <source>
        <dbReference type="ARBA" id="ARBA00022833"/>
    </source>
</evidence>
<proteinExistence type="inferred from homology"/>
<accession>A0ABR4NP31</accession>
<comment type="caution">
    <text evidence="10">The sequence shown here is derived from an EMBL/GenBank/DDBJ whole genome shotgun (WGS) entry which is preliminary data.</text>
</comment>
<dbReference type="InterPro" id="IPR027057">
    <property type="entry name" value="CAXX_Prtase_1"/>
</dbReference>
<evidence type="ECO:0000313" key="10">
    <source>
        <dbReference type="EMBL" id="KAL3229763.1"/>
    </source>
</evidence>
<dbReference type="Gene3D" id="3.30.2010.10">
    <property type="entry name" value="Metalloproteases ('zincins'), catalytic domain"/>
    <property type="match status" value="1"/>
</dbReference>
<comment type="similarity">
    <text evidence="7">Belongs to the peptidase M48A family.</text>
</comment>
<protein>
    <recommendedName>
        <fullName evidence="7">CAAX prenyl protease</fullName>
        <ecNumber evidence="7">3.4.24.84</ecNumber>
    </recommendedName>
</protein>
<evidence type="ECO:0000259" key="9">
    <source>
        <dbReference type="Pfam" id="PF16491"/>
    </source>
</evidence>
<feature type="transmembrane region" description="Helical" evidence="7">
    <location>
        <begin position="164"/>
        <end position="186"/>
    </location>
</feature>
<keyword evidence="5 7" id="KW-0482">Metalloprotease</keyword>
<evidence type="ECO:0000256" key="3">
    <source>
        <dbReference type="ARBA" id="ARBA00022801"/>
    </source>
</evidence>
<feature type="transmembrane region" description="Helical" evidence="7">
    <location>
        <begin position="198"/>
        <end position="220"/>
    </location>
</feature>